<dbReference type="PANTHER" id="PTHR46663">
    <property type="entry name" value="DIGUANYLATE CYCLASE DGCT-RELATED"/>
    <property type="match status" value="1"/>
</dbReference>
<dbReference type="Pfam" id="PF08447">
    <property type="entry name" value="PAS_3"/>
    <property type="match status" value="1"/>
</dbReference>
<dbReference type="InterPro" id="IPR052163">
    <property type="entry name" value="DGC-Regulatory_Protein"/>
</dbReference>
<evidence type="ECO:0000259" key="3">
    <source>
        <dbReference type="PROSITE" id="PS50887"/>
    </source>
</evidence>
<feature type="domain" description="PAC" evidence="2">
    <location>
        <begin position="413"/>
        <end position="466"/>
    </location>
</feature>
<keyword evidence="4" id="KW-0548">Nucleotidyltransferase</keyword>
<dbReference type="Pfam" id="PF00990">
    <property type="entry name" value="GGDEF"/>
    <property type="match status" value="1"/>
</dbReference>
<dbReference type="SMART" id="SM00086">
    <property type="entry name" value="PAC"/>
    <property type="match status" value="1"/>
</dbReference>
<evidence type="ECO:0000259" key="2">
    <source>
        <dbReference type="PROSITE" id="PS50113"/>
    </source>
</evidence>
<sequence length="648" mass="71981">MFVHNDKKLPVLRTVKAEWLVLCSVLLVSALMMGYFIWNERALLIASNIERMRLQTLIIDENLSRQFEGVRSALDSTRDAFRANGMCTADCRRLLLQSLKRAMPGVRALLVVDRHGAIVSSDDDLRDVRLDDSNYTSKVAAMRDADTLYLSQPYENTPGVFNIKLSMALMHADGTNNGAVIAILNPEYFDAVMRSALYAPDMNSAIIEDSGRRILYVPADPAAMRRALTLPDPFFSRHQRSGRADTAFDGLDAHGAPRLMVQRTMFMGGLGLDHTLVVSLGRDPAMIAQGWRSMAWTSALAWLLFALCATGTLALVHRRRQALDDLARLRADEQAAAAEKVELALNGANLGLWEWDMVADVRSVDARSAAMLGYTLEEQNRVLLDWRPLVHADDMPGLDAALAAHLADSSRSYEAEYRMRHRAGHWVWLQSRGRVVDRAPDSTPLRMLGTRMDISARKLAEAEIAHLAFYDGLTNLPNRRLLLDRLHHAIAKAGRSASHGAVLFVDLDNFKSLNDTMGHDMGDRLLEMVAFRLQEVTRETDTVARLGGDEFVLLLEDLGTQQQAALDNAASVAGKVLEALSRCYLLDGHELLSTPSIGVVLFCQEHHTINDLLRQADMAMYEAKAAGRATFRFFDTAMPFVDPAKLVA</sequence>
<dbReference type="InterPro" id="IPR000700">
    <property type="entry name" value="PAS-assoc_C"/>
</dbReference>
<dbReference type="SUPFAM" id="SSF55073">
    <property type="entry name" value="Nucleotide cyclase"/>
    <property type="match status" value="1"/>
</dbReference>
<evidence type="ECO:0000256" key="1">
    <source>
        <dbReference type="SAM" id="Phobius"/>
    </source>
</evidence>
<dbReference type="EC" id="2.7.7.65" evidence="4"/>
<gene>
    <name evidence="4" type="ORF">SR858_15895</name>
</gene>
<dbReference type="InterPro" id="IPR029787">
    <property type="entry name" value="Nucleotide_cyclase"/>
</dbReference>
<organism evidence="4 5">
    <name type="scientific">Duganella zoogloeoides</name>
    <dbReference type="NCBI Taxonomy" id="75659"/>
    <lineage>
        <taxon>Bacteria</taxon>
        <taxon>Pseudomonadati</taxon>
        <taxon>Pseudomonadota</taxon>
        <taxon>Betaproteobacteria</taxon>
        <taxon>Burkholderiales</taxon>
        <taxon>Oxalobacteraceae</taxon>
        <taxon>Telluria group</taxon>
        <taxon>Duganella</taxon>
    </lineage>
</organism>
<reference evidence="4 5" key="1">
    <citation type="submission" date="2023-11" db="EMBL/GenBank/DDBJ databases">
        <title>MicrobeMod: A computational toolkit for identifying prokaryotic methylation and restriction-modification with nanopore sequencing.</title>
        <authorList>
            <person name="Crits-Christoph A."/>
            <person name="Kang S.C."/>
            <person name="Lee H."/>
            <person name="Ostrov N."/>
        </authorList>
    </citation>
    <scope>NUCLEOTIDE SEQUENCE [LARGE SCALE GENOMIC DNA]</scope>
    <source>
        <strain evidence="4 5">ATCC 25935</strain>
    </source>
</reference>
<evidence type="ECO:0000313" key="4">
    <source>
        <dbReference type="EMBL" id="WQH02557.1"/>
    </source>
</evidence>
<dbReference type="SUPFAM" id="SSF55785">
    <property type="entry name" value="PYP-like sensor domain (PAS domain)"/>
    <property type="match status" value="1"/>
</dbReference>
<dbReference type="InterPro" id="IPR001610">
    <property type="entry name" value="PAC"/>
</dbReference>
<dbReference type="SMART" id="SM00267">
    <property type="entry name" value="GGDEF"/>
    <property type="match status" value="1"/>
</dbReference>
<dbReference type="InterPro" id="IPR000160">
    <property type="entry name" value="GGDEF_dom"/>
</dbReference>
<dbReference type="GO" id="GO:0052621">
    <property type="term" value="F:diguanylate cyclase activity"/>
    <property type="evidence" value="ECO:0007669"/>
    <property type="project" value="UniProtKB-EC"/>
</dbReference>
<keyword evidence="5" id="KW-1185">Reference proteome</keyword>
<evidence type="ECO:0000313" key="5">
    <source>
        <dbReference type="Proteomes" id="UP001326110"/>
    </source>
</evidence>
<dbReference type="NCBIfam" id="TIGR00254">
    <property type="entry name" value="GGDEF"/>
    <property type="match status" value="1"/>
</dbReference>
<feature type="transmembrane region" description="Helical" evidence="1">
    <location>
        <begin position="19"/>
        <end position="38"/>
    </location>
</feature>
<dbReference type="PROSITE" id="PS50113">
    <property type="entry name" value="PAC"/>
    <property type="match status" value="1"/>
</dbReference>
<keyword evidence="4" id="KW-0808">Transferase</keyword>
<dbReference type="InterPro" id="IPR043128">
    <property type="entry name" value="Rev_trsase/Diguanyl_cyclase"/>
</dbReference>
<dbReference type="CDD" id="cd00130">
    <property type="entry name" value="PAS"/>
    <property type="match status" value="1"/>
</dbReference>
<dbReference type="PROSITE" id="PS50887">
    <property type="entry name" value="GGDEF"/>
    <property type="match status" value="1"/>
</dbReference>
<feature type="domain" description="GGDEF" evidence="3">
    <location>
        <begin position="498"/>
        <end position="636"/>
    </location>
</feature>
<protein>
    <submittedName>
        <fullName evidence="4">Diguanylate cyclase</fullName>
        <ecNumber evidence="4">2.7.7.65</ecNumber>
    </submittedName>
</protein>
<proteinExistence type="predicted"/>
<keyword evidence="1" id="KW-0812">Transmembrane</keyword>
<dbReference type="EMBL" id="CP140152">
    <property type="protein sequence ID" value="WQH02557.1"/>
    <property type="molecule type" value="Genomic_DNA"/>
</dbReference>
<dbReference type="CDD" id="cd01949">
    <property type="entry name" value="GGDEF"/>
    <property type="match status" value="1"/>
</dbReference>
<dbReference type="Gene3D" id="3.30.70.270">
    <property type="match status" value="1"/>
</dbReference>
<name>A0ABZ0XTK0_9BURK</name>
<dbReference type="InterPro" id="IPR013655">
    <property type="entry name" value="PAS_fold_3"/>
</dbReference>
<dbReference type="Gene3D" id="3.30.450.20">
    <property type="entry name" value="PAS domain"/>
    <property type="match status" value="2"/>
</dbReference>
<dbReference type="Proteomes" id="UP001326110">
    <property type="component" value="Chromosome"/>
</dbReference>
<dbReference type="InterPro" id="IPR035965">
    <property type="entry name" value="PAS-like_dom_sf"/>
</dbReference>
<dbReference type="PANTHER" id="PTHR46663:SF3">
    <property type="entry name" value="SLL0267 PROTEIN"/>
    <property type="match status" value="1"/>
</dbReference>
<keyword evidence="1" id="KW-1133">Transmembrane helix</keyword>
<dbReference type="RefSeq" id="WP_019919981.1">
    <property type="nucleotide sequence ID" value="NZ_CP140152.1"/>
</dbReference>
<accession>A0ABZ0XTK0</accession>
<dbReference type="InterPro" id="IPR000014">
    <property type="entry name" value="PAS"/>
</dbReference>
<keyword evidence="1" id="KW-0472">Membrane</keyword>
<dbReference type="GeneID" id="43166772"/>
<dbReference type="CDD" id="cd12914">
    <property type="entry name" value="PDC1_DGC_like"/>
    <property type="match status" value="1"/>
</dbReference>